<dbReference type="PANTHER" id="PTHR43630">
    <property type="entry name" value="POLY-BETA-1,6-N-ACETYL-D-GLUCOSAMINE SYNTHASE"/>
    <property type="match status" value="1"/>
</dbReference>
<accession>G7WAT6</accession>
<proteinExistence type="predicted"/>
<dbReference type="Pfam" id="PF00535">
    <property type="entry name" value="Glycos_transf_2"/>
    <property type="match status" value="1"/>
</dbReference>
<dbReference type="PATRIC" id="fig|768706.3.peg.1480"/>
<feature type="domain" description="Glycosyltransferase 2-like" evidence="1">
    <location>
        <begin position="4"/>
        <end position="126"/>
    </location>
</feature>
<dbReference type="Pfam" id="PF13181">
    <property type="entry name" value="TPR_8"/>
    <property type="match status" value="1"/>
</dbReference>
<evidence type="ECO:0000259" key="1">
    <source>
        <dbReference type="Pfam" id="PF00535"/>
    </source>
</evidence>
<dbReference type="HOGENOM" id="CLU_023736_0_0_9"/>
<keyword evidence="3" id="KW-1185">Reference proteome</keyword>
<dbReference type="PANTHER" id="PTHR43630:SF2">
    <property type="entry name" value="GLYCOSYLTRANSFERASE"/>
    <property type="match status" value="1"/>
</dbReference>
<dbReference type="eggNOG" id="COG0463">
    <property type="taxonomic scope" value="Bacteria"/>
</dbReference>
<name>G7WAT6_DESOD</name>
<dbReference type="InterPro" id="IPR029044">
    <property type="entry name" value="Nucleotide-diphossugar_trans"/>
</dbReference>
<dbReference type="InterPro" id="IPR001173">
    <property type="entry name" value="Glyco_trans_2-like"/>
</dbReference>
<dbReference type="SUPFAM" id="SSF48452">
    <property type="entry name" value="TPR-like"/>
    <property type="match status" value="1"/>
</dbReference>
<dbReference type="eggNOG" id="COG0457">
    <property type="taxonomic scope" value="Bacteria"/>
</dbReference>
<dbReference type="Gene3D" id="1.25.40.10">
    <property type="entry name" value="Tetratricopeptide repeat domain"/>
    <property type="match status" value="1"/>
</dbReference>
<dbReference type="KEGG" id="dor:Desor_1492"/>
<protein>
    <submittedName>
        <fullName evidence="2">Glycosyl transferase</fullName>
    </submittedName>
</protein>
<dbReference type="Proteomes" id="UP000006346">
    <property type="component" value="Chromosome"/>
</dbReference>
<evidence type="ECO:0000313" key="2">
    <source>
        <dbReference type="EMBL" id="AET67147.1"/>
    </source>
</evidence>
<dbReference type="InterPro" id="IPR019734">
    <property type="entry name" value="TPR_rpt"/>
</dbReference>
<sequence length="359" mass="42140">MKISLCMIVKNEEDTLERCLSSVSDIMDEIIIVDTGSTDKTKEIAAKLTEHVLDFTWIDDFAAARNFAFSHASMGYIMWLDADDLLLPEDRQKMLQLKQSLDPSVDAVSMEYHCDFDEHDNTTLNVRRIRIVKRVKNAKWHGAVHEDLSVDGKIFDSEIAVTHKQNHKNTDRNLKIYENRLLQGKEFTVQDIFHYASELHHHKKYKKAIEFYLKFLEDENNTEENKIFVCIRLADCYCQLNDKEKELALTFKTFQYDIPRPESCCRLGYYFLQKNELNKAVYWYKQAIEVPMPENSWAIVSGVSRTWLPHMQLGLCYYQLGRYDLSYQHNKIALSYRPKDKGILNNINLLEELLKQGQD</sequence>
<dbReference type="SMART" id="SM00028">
    <property type="entry name" value="TPR"/>
    <property type="match status" value="2"/>
</dbReference>
<reference evidence="3" key="1">
    <citation type="submission" date="2011-11" db="EMBL/GenBank/DDBJ databases">
        <title>Complete sequence of Desulfosporosinus orientis DSM 765.</title>
        <authorList>
            <person name="Lucas S."/>
            <person name="Han J."/>
            <person name="Lapidus A."/>
            <person name="Cheng J.-F."/>
            <person name="Goodwin L."/>
            <person name="Pitluck S."/>
            <person name="Peters L."/>
            <person name="Ovchinnikova G."/>
            <person name="Teshima H."/>
            <person name="Detter J.C."/>
            <person name="Han C."/>
            <person name="Tapia R."/>
            <person name="Land M."/>
            <person name="Hauser L."/>
            <person name="Kyrpides N."/>
            <person name="Ivanova N."/>
            <person name="Pagani I."/>
            <person name="Pester M."/>
            <person name="Spring S."/>
            <person name="Ollivier B."/>
            <person name="Rattei T."/>
            <person name="Klenk H.-P."/>
            <person name="Wagner M."/>
            <person name="Loy A."/>
            <person name="Woyke T."/>
        </authorList>
    </citation>
    <scope>NUCLEOTIDE SEQUENCE [LARGE SCALE GENOMIC DNA]</scope>
    <source>
        <strain evidence="3">ATCC 19365 / DSM 765 / NCIMB 8382 / VKM B-1628</strain>
    </source>
</reference>
<dbReference type="Gene3D" id="3.90.550.10">
    <property type="entry name" value="Spore Coat Polysaccharide Biosynthesis Protein SpsA, Chain A"/>
    <property type="match status" value="1"/>
</dbReference>
<dbReference type="OrthoDB" id="9815923at2"/>
<dbReference type="AlphaFoldDB" id="G7WAT6"/>
<reference evidence="2 3" key="2">
    <citation type="journal article" date="2012" name="J. Bacteriol.">
        <title>Complete genome sequences of Desulfosporosinus orientis DSM765T, Desulfosporosinus youngiae DSM17734T, Desulfosporosinus meridiei DSM13257T, and Desulfosporosinus acidiphilus DSM22704T.</title>
        <authorList>
            <person name="Pester M."/>
            <person name="Brambilla E."/>
            <person name="Alazard D."/>
            <person name="Rattei T."/>
            <person name="Weinmaier T."/>
            <person name="Han J."/>
            <person name="Lucas S."/>
            <person name="Lapidus A."/>
            <person name="Cheng J.F."/>
            <person name="Goodwin L."/>
            <person name="Pitluck S."/>
            <person name="Peters L."/>
            <person name="Ovchinnikova G."/>
            <person name="Teshima H."/>
            <person name="Detter J.C."/>
            <person name="Han C.S."/>
            <person name="Tapia R."/>
            <person name="Land M.L."/>
            <person name="Hauser L."/>
            <person name="Kyrpides N.C."/>
            <person name="Ivanova N.N."/>
            <person name="Pagani I."/>
            <person name="Huntmann M."/>
            <person name="Wei C.L."/>
            <person name="Davenport K.W."/>
            <person name="Daligault H."/>
            <person name="Chain P.S."/>
            <person name="Chen A."/>
            <person name="Mavromatis K."/>
            <person name="Markowitz V."/>
            <person name="Szeto E."/>
            <person name="Mikhailova N."/>
            <person name="Pati A."/>
            <person name="Wagner M."/>
            <person name="Woyke T."/>
            <person name="Ollivier B."/>
            <person name="Klenk H.P."/>
            <person name="Spring S."/>
            <person name="Loy A."/>
        </authorList>
    </citation>
    <scope>NUCLEOTIDE SEQUENCE [LARGE SCALE GENOMIC DNA]</scope>
    <source>
        <strain evidence="3">ATCC 19365 / DSM 765 / NCIMB 8382 / VKM B-1628</strain>
    </source>
</reference>
<dbReference type="GO" id="GO:0016740">
    <property type="term" value="F:transferase activity"/>
    <property type="evidence" value="ECO:0007669"/>
    <property type="project" value="UniProtKB-KW"/>
</dbReference>
<organism evidence="2 3">
    <name type="scientific">Desulfosporosinus orientis (strain ATCC 19365 / DSM 765 / NCIMB 8382 / VKM B-1628 / Singapore I)</name>
    <name type="common">Desulfotomaculum orientis</name>
    <dbReference type="NCBI Taxonomy" id="768706"/>
    <lineage>
        <taxon>Bacteria</taxon>
        <taxon>Bacillati</taxon>
        <taxon>Bacillota</taxon>
        <taxon>Clostridia</taxon>
        <taxon>Eubacteriales</taxon>
        <taxon>Desulfitobacteriaceae</taxon>
        <taxon>Desulfosporosinus</taxon>
    </lineage>
</organism>
<gene>
    <name evidence="2" type="ordered locus">Desor_1492</name>
</gene>
<evidence type="ECO:0000313" key="3">
    <source>
        <dbReference type="Proteomes" id="UP000006346"/>
    </source>
</evidence>
<keyword evidence="2" id="KW-0808">Transferase</keyword>
<dbReference type="SUPFAM" id="SSF53448">
    <property type="entry name" value="Nucleotide-diphospho-sugar transferases"/>
    <property type="match status" value="1"/>
</dbReference>
<dbReference type="CDD" id="cd02511">
    <property type="entry name" value="Beta4Glucosyltransferase"/>
    <property type="match status" value="1"/>
</dbReference>
<dbReference type="STRING" id="768706.Desor_1492"/>
<dbReference type="InterPro" id="IPR011990">
    <property type="entry name" value="TPR-like_helical_dom_sf"/>
</dbReference>
<dbReference type="EMBL" id="CP003108">
    <property type="protein sequence ID" value="AET67147.1"/>
    <property type="molecule type" value="Genomic_DNA"/>
</dbReference>